<accession>A0A150XQQ3</accession>
<organism evidence="3 4">
    <name type="scientific">Roseivirga ehrenbergii (strain DSM 102268 / JCM 13514 / KCTC 12282 / NCIMB 14502 / KMM 6017)</name>
    <dbReference type="NCBI Taxonomy" id="279360"/>
    <lineage>
        <taxon>Bacteria</taxon>
        <taxon>Pseudomonadati</taxon>
        <taxon>Bacteroidota</taxon>
        <taxon>Cytophagia</taxon>
        <taxon>Cytophagales</taxon>
        <taxon>Roseivirgaceae</taxon>
        <taxon>Roseivirga</taxon>
    </lineage>
</organism>
<feature type="transmembrane region" description="Helical" evidence="1">
    <location>
        <begin position="12"/>
        <end position="32"/>
    </location>
</feature>
<reference evidence="3" key="1">
    <citation type="submission" date="2016-01" db="EMBL/GenBank/DDBJ databases">
        <title>Genome sequencing of Roseivirga ehrenbergii KMM 6017.</title>
        <authorList>
            <person name="Selvaratnam C."/>
            <person name="Thevarajoo S."/>
            <person name="Goh K.M."/>
            <person name="Ee R."/>
            <person name="Chan K.-G."/>
            <person name="Chong C.S."/>
        </authorList>
    </citation>
    <scope>NUCLEOTIDE SEQUENCE [LARGE SCALE GENOMIC DNA]</scope>
    <source>
        <strain evidence="3">KMM 6017</strain>
    </source>
</reference>
<dbReference type="Pfam" id="PF13472">
    <property type="entry name" value="Lipase_GDSL_2"/>
    <property type="match status" value="1"/>
</dbReference>
<dbReference type="InterPro" id="IPR051532">
    <property type="entry name" value="Ester_Hydrolysis_Enzymes"/>
</dbReference>
<keyword evidence="1" id="KW-0472">Membrane</keyword>
<dbReference type="PANTHER" id="PTHR30383">
    <property type="entry name" value="THIOESTERASE 1/PROTEASE 1/LYSOPHOSPHOLIPASE L1"/>
    <property type="match status" value="1"/>
</dbReference>
<dbReference type="GO" id="GO:0016788">
    <property type="term" value="F:hydrolase activity, acting on ester bonds"/>
    <property type="evidence" value="ECO:0007669"/>
    <property type="project" value="UniProtKB-ARBA"/>
</dbReference>
<keyword evidence="4" id="KW-1185">Reference proteome</keyword>
<keyword evidence="1" id="KW-1133">Transmembrane helix</keyword>
<gene>
    <name evidence="3" type="ORF">MB14_14680</name>
</gene>
<protein>
    <recommendedName>
        <fullName evidence="2">SGNH hydrolase-type esterase domain-containing protein</fullName>
    </recommendedName>
</protein>
<dbReference type="RefSeq" id="WP_062589186.1">
    <property type="nucleotide sequence ID" value="NZ_LQZQ01000003.1"/>
</dbReference>
<dbReference type="InterPro" id="IPR036514">
    <property type="entry name" value="SGNH_hydro_sf"/>
</dbReference>
<dbReference type="Proteomes" id="UP000075583">
    <property type="component" value="Unassembled WGS sequence"/>
</dbReference>
<name>A0A150XQQ3_ROSEK</name>
<keyword evidence="1" id="KW-0812">Transmembrane</keyword>
<dbReference type="AlphaFoldDB" id="A0A150XQQ3"/>
<proteinExistence type="predicted"/>
<comment type="caution">
    <text evidence="3">The sequence shown here is derived from an EMBL/GenBank/DDBJ whole genome shotgun (WGS) entry which is preliminary data.</text>
</comment>
<dbReference type="InterPro" id="IPR013830">
    <property type="entry name" value="SGNH_hydro"/>
</dbReference>
<dbReference type="SUPFAM" id="SSF52266">
    <property type="entry name" value="SGNH hydrolase"/>
    <property type="match status" value="1"/>
</dbReference>
<dbReference type="Gene3D" id="3.40.50.1110">
    <property type="entry name" value="SGNH hydrolase"/>
    <property type="match status" value="1"/>
</dbReference>
<evidence type="ECO:0000256" key="1">
    <source>
        <dbReference type="SAM" id="Phobius"/>
    </source>
</evidence>
<evidence type="ECO:0000259" key="2">
    <source>
        <dbReference type="Pfam" id="PF13472"/>
    </source>
</evidence>
<evidence type="ECO:0000313" key="3">
    <source>
        <dbReference type="EMBL" id="KYG81024.1"/>
    </source>
</evidence>
<dbReference type="EMBL" id="LQZQ01000003">
    <property type="protein sequence ID" value="KYG81024.1"/>
    <property type="molecule type" value="Genomic_DNA"/>
</dbReference>
<dbReference type="OrthoDB" id="8477981at2"/>
<dbReference type="STRING" id="279360.MB14_14680"/>
<feature type="domain" description="SGNH hydrolase-type esterase" evidence="2">
    <location>
        <begin position="103"/>
        <end position="363"/>
    </location>
</feature>
<sequence>MKLTKREKKVLGWLAYGLFLLTICEIALRVYLVQFADPSRFLQYASRSMLKSRLSEPMNVPHFYLGYHNNPEYENETDFHNSHGFRGKEISLKKSEDIFRIVCIGGSTTYGSGVDDYRQSYPYLLQQKLNSLGAQVEVINAGVQGYNTLQSYLNYILKIEDLEADMLIVYHAFNDVFTRMVWPATAYKAGQSGQITISHPGNDGILRKLSIFRVPLVFSGAISPIGSWNEIEVEVDTYHGTEFVRQLINEKYPSGIFESVPIDSILQTNRPFFFKRNLNKLIREAKGNGTQVVLASVIYSDQEPEFMHVLKSSAYQKAISEHNAITRDLAIEHDLILLDFEKDIPAQNEWFTDGMHFNFLGNQKRAEKISELLLPLIDK</sequence>
<evidence type="ECO:0000313" key="4">
    <source>
        <dbReference type="Proteomes" id="UP000075583"/>
    </source>
</evidence>